<proteinExistence type="predicted"/>
<evidence type="ECO:0000313" key="1">
    <source>
        <dbReference type="EMBL" id="EFC89515.1"/>
    </source>
</evidence>
<organism evidence="1 2">
    <name type="scientific">Neisseria mucosa (strain ATCC 25996 / DSM 4631 / NCTC 10774 / M26)</name>
    <dbReference type="NCBI Taxonomy" id="546266"/>
    <lineage>
        <taxon>Bacteria</taxon>
        <taxon>Pseudomonadati</taxon>
        <taxon>Pseudomonadota</taxon>
        <taxon>Betaproteobacteria</taxon>
        <taxon>Neisseriales</taxon>
        <taxon>Neisseriaceae</taxon>
        <taxon>Neisseria</taxon>
    </lineage>
</organism>
<accession>D2ZTJ5</accession>
<dbReference type="AlphaFoldDB" id="D2ZTJ5"/>
<protein>
    <submittedName>
        <fullName evidence="1">Uncharacterized protein</fullName>
    </submittedName>
</protein>
<dbReference type="EMBL" id="ACDX02000002">
    <property type="protein sequence ID" value="EFC89515.1"/>
    <property type="molecule type" value="Genomic_DNA"/>
</dbReference>
<dbReference type="Proteomes" id="UP000003344">
    <property type="component" value="Unassembled WGS sequence"/>
</dbReference>
<comment type="caution">
    <text evidence="1">The sequence shown here is derived from an EMBL/GenBank/DDBJ whole genome shotgun (WGS) entry which is preliminary data.</text>
</comment>
<reference evidence="1 2" key="1">
    <citation type="submission" date="2009-10" db="EMBL/GenBank/DDBJ databases">
        <authorList>
            <person name="Weinstock G."/>
            <person name="Sodergren E."/>
            <person name="Clifton S."/>
            <person name="Fulton L."/>
            <person name="Fulton B."/>
            <person name="Courtney L."/>
            <person name="Fronick C."/>
            <person name="Harrison M."/>
            <person name="Strong C."/>
            <person name="Farmer C."/>
            <person name="Delahaunty K."/>
            <person name="Markovic C."/>
            <person name="Hall O."/>
            <person name="Minx P."/>
            <person name="Tomlinson C."/>
            <person name="Mitreva M."/>
            <person name="Nelson J."/>
            <person name="Hou S."/>
            <person name="Wollam A."/>
            <person name="Pepin K.H."/>
            <person name="Johnson M."/>
            <person name="Bhonagiri V."/>
            <person name="Nash W.E."/>
            <person name="Warren W."/>
            <person name="Chinwalla A."/>
            <person name="Mardis E.R."/>
            <person name="Wilson R.K."/>
        </authorList>
    </citation>
    <scope>NUCLEOTIDE SEQUENCE [LARGE SCALE GENOMIC DNA]</scope>
    <source>
        <strain evidence="2">ATCC 25996 / DSM 4631 / NCTC 10774 / M26</strain>
    </source>
</reference>
<name>D2ZTJ5_NEIM2</name>
<gene>
    <name evidence="1" type="ORF">NEIMUCOT_03931</name>
</gene>
<evidence type="ECO:0000313" key="2">
    <source>
        <dbReference type="Proteomes" id="UP000003344"/>
    </source>
</evidence>
<sequence>MWEEFFRRLYRFPQATTVGWALSAIHTENFRRLSFSSPFSWAKPTLQYKPIRQKGRLKTRFRRPFF</sequence>